<dbReference type="EMBL" id="MU273483">
    <property type="protein sequence ID" value="KAI0035535.1"/>
    <property type="molecule type" value="Genomic_DNA"/>
</dbReference>
<protein>
    <submittedName>
        <fullName evidence="1">Uncharacterized protein</fullName>
    </submittedName>
</protein>
<reference evidence="1" key="1">
    <citation type="submission" date="2021-02" db="EMBL/GenBank/DDBJ databases">
        <authorList>
            <consortium name="DOE Joint Genome Institute"/>
            <person name="Ahrendt S."/>
            <person name="Looney B.P."/>
            <person name="Miyauchi S."/>
            <person name="Morin E."/>
            <person name="Drula E."/>
            <person name="Courty P.E."/>
            <person name="Chicoki N."/>
            <person name="Fauchery L."/>
            <person name="Kohler A."/>
            <person name="Kuo A."/>
            <person name="Labutti K."/>
            <person name="Pangilinan J."/>
            <person name="Lipzen A."/>
            <person name="Riley R."/>
            <person name="Andreopoulos W."/>
            <person name="He G."/>
            <person name="Johnson J."/>
            <person name="Barry K.W."/>
            <person name="Grigoriev I.V."/>
            <person name="Nagy L."/>
            <person name="Hibbett D."/>
            <person name="Henrissat B."/>
            <person name="Matheny P.B."/>
            <person name="Labbe J."/>
            <person name="Martin F."/>
        </authorList>
    </citation>
    <scope>NUCLEOTIDE SEQUENCE</scope>
    <source>
        <strain evidence="1">EC-137</strain>
    </source>
</reference>
<proteinExistence type="predicted"/>
<keyword evidence="2" id="KW-1185">Reference proteome</keyword>
<evidence type="ECO:0000313" key="2">
    <source>
        <dbReference type="Proteomes" id="UP000814128"/>
    </source>
</evidence>
<dbReference type="Proteomes" id="UP000814128">
    <property type="component" value="Unassembled WGS sequence"/>
</dbReference>
<organism evidence="1 2">
    <name type="scientific">Vararia minispora EC-137</name>
    <dbReference type="NCBI Taxonomy" id="1314806"/>
    <lineage>
        <taxon>Eukaryota</taxon>
        <taxon>Fungi</taxon>
        <taxon>Dikarya</taxon>
        <taxon>Basidiomycota</taxon>
        <taxon>Agaricomycotina</taxon>
        <taxon>Agaricomycetes</taxon>
        <taxon>Russulales</taxon>
        <taxon>Lachnocladiaceae</taxon>
        <taxon>Vararia</taxon>
    </lineage>
</organism>
<evidence type="ECO:0000313" key="1">
    <source>
        <dbReference type="EMBL" id="KAI0035535.1"/>
    </source>
</evidence>
<reference evidence="1" key="2">
    <citation type="journal article" date="2022" name="New Phytol.">
        <title>Evolutionary transition to the ectomycorrhizal habit in the genomes of a hyperdiverse lineage of mushroom-forming fungi.</title>
        <authorList>
            <person name="Looney B."/>
            <person name="Miyauchi S."/>
            <person name="Morin E."/>
            <person name="Drula E."/>
            <person name="Courty P.E."/>
            <person name="Kohler A."/>
            <person name="Kuo A."/>
            <person name="LaButti K."/>
            <person name="Pangilinan J."/>
            <person name="Lipzen A."/>
            <person name="Riley R."/>
            <person name="Andreopoulos W."/>
            <person name="He G."/>
            <person name="Johnson J."/>
            <person name="Nolan M."/>
            <person name="Tritt A."/>
            <person name="Barry K.W."/>
            <person name="Grigoriev I.V."/>
            <person name="Nagy L.G."/>
            <person name="Hibbett D."/>
            <person name="Henrissat B."/>
            <person name="Matheny P.B."/>
            <person name="Labbe J."/>
            <person name="Martin F.M."/>
        </authorList>
    </citation>
    <scope>NUCLEOTIDE SEQUENCE</scope>
    <source>
        <strain evidence="1">EC-137</strain>
    </source>
</reference>
<accession>A0ACB8QVG6</accession>
<name>A0ACB8QVG6_9AGAM</name>
<gene>
    <name evidence="1" type="ORF">K488DRAFT_82976</name>
</gene>
<sequence>MPSYGLLALQTYNYSVSYRRDLLVVRATVYGVFISETLLNIVTTRVAYALLCSGWGDVSALLRLEWTDAFIPVLTGLVSGWVQLFYAWRIYVLGGRAKMWKMVAALIVPVASTSSVAALYSGFSTITDRDISVINTIEPAILLWLVCSVVCDFIIAISMIFVVRPSHRQATEPIRSCEAIGSAFTKSSIIRLTVETCLLTVTGAVIMLVFFLTLKRSRLFTMMGFITSKLYANSILVSLNSRTTGTNGTPTVSENSTGTHDHSLRVHVPSTSPRRQTTVTIVTPLPTIDAMQKGDDMEMELGHHRGKAMESVTVAPWDHSPV</sequence>
<comment type="caution">
    <text evidence="1">The sequence shown here is derived from an EMBL/GenBank/DDBJ whole genome shotgun (WGS) entry which is preliminary data.</text>
</comment>